<reference evidence="4" key="1">
    <citation type="journal article" date="2019" name="Int. J. Syst. Evol. Microbiol.">
        <title>The Global Catalogue of Microorganisms (GCM) 10K type strain sequencing project: providing services to taxonomists for standard genome sequencing and annotation.</title>
        <authorList>
            <consortium name="The Broad Institute Genomics Platform"/>
            <consortium name="The Broad Institute Genome Sequencing Center for Infectious Disease"/>
            <person name="Wu L."/>
            <person name="Ma J."/>
        </authorList>
    </citation>
    <scope>NUCLEOTIDE SEQUENCE [LARGE SCALE GENOMIC DNA]</scope>
    <source>
        <strain evidence="4">JCM 30742</strain>
    </source>
</reference>
<dbReference type="InterPro" id="IPR012349">
    <property type="entry name" value="Split_barrel_FMN-bd"/>
</dbReference>
<dbReference type="EMBL" id="BAABEO010000015">
    <property type="protein sequence ID" value="GAA3684360.1"/>
    <property type="molecule type" value="Genomic_DNA"/>
</dbReference>
<protein>
    <submittedName>
        <fullName evidence="3">4-hydroxyphenylacetate 3-monooxygenase, reductase component</fullName>
    </submittedName>
</protein>
<dbReference type="SMART" id="SM00903">
    <property type="entry name" value="Flavin_Reduct"/>
    <property type="match status" value="1"/>
</dbReference>
<dbReference type="SUPFAM" id="SSF50475">
    <property type="entry name" value="FMN-binding split barrel"/>
    <property type="match status" value="1"/>
</dbReference>
<evidence type="ECO:0000313" key="3">
    <source>
        <dbReference type="EMBL" id="GAA3684360.1"/>
    </source>
</evidence>
<feature type="domain" description="Flavin reductase like" evidence="2">
    <location>
        <begin position="15"/>
        <end position="161"/>
    </location>
</feature>
<sequence length="171" mass="18674">MNELTQIQKDFRTAMAHLPAAVSIITTDGPHGRIGITVSAVCSVTDAPPTLLVCVNKRSAAHDIFRRNGKVCINVLSGEDEELARHFSGATQIPMEERFAWDIWEEGQDVPVLSGAHVKVLGTVEGVAEQGSHSVLFVRVDRVAVDESSHGLIYFNRHFVRVNPLGEHVAV</sequence>
<dbReference type="RefSeq" id="WP_345150841.1">
    <property type="nucleotide sequence ID" value="NZ_BAABEO010000015.1"/>
</dbReference>
<dbReference type="Proteomes" id="UP001500752">
    <property type="component" value="Unassembled WGS sequence"/>
</dbReference>
<organism evidence="3 4">
    <name type="scientific">Arthrobacter ginkgonis</name>
    <dbReference type="NCBI Taxonomy" id="1630594"/>
    <lineage>
        <taxon>Bacteria</taxon>
        <taxon>Bacillati</taxon>
        <taxon>Actinomycetota</taxon>
        <taxon>Actinomycetes</taxon>
        <taxon>Micrococcales</taxon>
        <taxon>Micrococcaceae</taxon>
        <taxon>Arthrobacter</taxon>
    </lineage>
</organism>
<keyword evidence="4" id="KW-1185">Reference proteome</keyword>
<gene>
    <name evidence="3" type="primary">hpaC</name>
    <name evidence="3" type="ORF">GCM10023081_22520</name>
</gene>
<evidence type="ECO:0000313" key="4">
    <source>
        <dbReference type="Proteomes" id="UP001500752"/>
    </source>
</evidence>
<keyword evidence="1" id="KW-0560">Oxidoreductase</keyword>
<proteinExistence type="predicted"/>
<comment type="caution">
    <text evidence="3">The sequence shown here is derived from an EMBL/GenBank/DDBJ whole genome shotgun (WGS) entry which is preliminary data.</text>
</comment>
<dbReference type="InterPro" id="IPR050268">
    <property type="entry name" value="NADH-dep_flavin_reductase"/>
</dbReference>
<evidence type="ECO:0000256" key="1">
    <source>
        <dbReference type="ARBA" id="ARBA00023002"/>
    </source>
</evidence>
<evidence type="ECO:0000259" key="2">
    <source>
        <dbReference type="SMART" id="SM00903"/>
    </source>
</evidence>
<accession>A0ABP7CCT1</accession>
<dbReference type="InterPro" id="IPR002563">
    <property type="entry name" value="Flavin_Rdtase-like_dom"/>
</dbReference>
<name>A0ABP7CCT1_9MICC</name>
<dbReference type="PANTHER" id="PTHR30466:SF1">
    <property type="entry name" value="FMN REDUCTASE (NADH) RUTF"/>
    <property type="match status" value="1"/>
</dbReference>
<dbReference type="Gene3D" id="2.30.110.10">
    <property type="entry name" value="Electron Transport, Fmn-binding Protein, Chain A"/>
    <property type="match status" value="1"/>
</dbReference>
<dbReference type="PANTHER" id="PTHR30466">
    <property type="entry name" value="FLAVIN REDUCTASE"/>
    <property type="match status" value="1"/>
</dbReference>
<dbReference type="Pfam" id="PF01613">
    <property type="entry name" value="Flavin_Reduct"/>
    <property type="match status" value="1"/>
</dbReference>